<dbReference type="CDD" id="cd06819">
    <property type="entry name" value="PLPDE_III_LS_D-TA"/>
    <property type="match status" value="1"/>
</dbReference>
<organism evidence="4 5">
    <name type="scientific">Belnapia mucosa</name>
    <dbReference type="NCBI Taxonomy" id="2804532"/>
    <lineage>
        <taxon>Bacteria</taxon>
        <taxon>Pseudomonadati</taxon>
        <taxon>Pseudomonadota</taxon>
        <taxon>Alphaproteobacteria</taxon>
        <taxon>Acetobacterales</taxon>
        <taxon>Roseomonadaceae</taxon>
        <taxon>Belnapia</taxon>
    </lineage>
</organism>
<accession>A0ABS1V9X5</accession>
<dbReference type="Pfam" id="PF01168">
    <property type="entry name" value="Ala_racemase_N"/>
    <property type="match status" value="1"/>
</dbReference>
<dbReference type="Proteomes" id="UP000606490">
    <property type="component" value="Unassembled WGS sequence"/>
</dbReference>
<evidence type="ECO:0000313" key="5">
    <source>
        <dbReference type="Proteomes" id="UP000606490"/>
    </source>
</evidence>
<comment type="caution">
    <text evidence="4">The sequence shown here is derived from an EMBL/GenBank/DDBJ whole genome shotgun (WGS) entry which is preliminary data.</text>
</comment>
<dbReference type="InterPro" id="IPR051466">
    <property type="entry name" value="D-amino_acid_metab_enzyme"/>
</dbReference>
<dbReference type="EMBL" id="JAEUXJ010000015">
    <property type="protein sequence ID" value="MBL6458448.1"/>
    <property type="molecule type" value="Genomic_DNA"/>
</dbReference>
<reference evidence="4 5" key="1">
    <citation type="submission" date="2021-01" db="EMBL/GenBank/DDBJ databases">
        <title>Belnapia mucosa sp. nov. and Belnapia arida sp. nov., isolated from the Tabernas Desert (Almeria, Spain).</title>
        <authorList>
            <person name="Molina-Menor E."/>
            <person name="Vidal-Verdu A."/>
            <person name="Calonge A."/>
            <person name="Satari L."/>
            <person name="Pereto Magraner J."/>
            <person name="Porcar Miralles M."/>
        </authorList>
    </citation>
    <scope>NUCLEOTIDE SEQUENCE [LARGE SCALE GENOMIC DNA]</scope>
    <source>
        <strain evidence="4 5">T6</strain>
    </source>
</reference>
<protein>
    <submittedName>
        <fullName evidence="4">DSD1 family PLP-dependent enzyme</fullName>
    </submittedName>
</protein>
<dbReference type="InterPro" id="IPR001608">
    <property type="entry name" value="Ala_racemase_N"/>
</dbReference>
<dbReference type="SUPFAM" id="SSF51419">
    <property type="entry name" value="PLP-binding barrel"/>
    <property type="match status" value="1"/>
</dbReference>
<feature type="domain" description="D-serine dehydratase-like" evidence="3">
    <location>
        <begin position="264"/>
        <end position="351"/>
    </location>
</feature>
<dbReference type="PANTHER" id="PTHR28004">
    <property type="entry name" value="ZGC:162816-RELATED"/>
    <property type="match status" value="1"/>
</dbReference>
<dbReference type="Gene3D" id="2.40.37.20">
    <property type="entry name" value="D-serine dehydratase-like domain"/>
    <property type="match status" value="1"/>
</dbReference>
<evidence type="ECO:0000256" key="2">
    <source>
        <dbReference type="ARBA" id="ARBA00023239"/>
    </source>
</evidence>
<evidence type="ECO:0000313" key="4">
    <source>
        <dbReference type="EMBL" id="MBL6458448.1"/>
    </source>
</evidence>
<dbReference type="InterPro" id="IPR029066">
    <property type="entry name" value="PLP-binding_barrel"/>
</dbReference>
<dbReference type="Gene3D" id="3.20.20.10">
    <property type="entry name" value="Alanine racemase"/>
    <property type="match status" value="1"/>
</dbReference>
<comment type="similarity">
    <text evidence="1">Belongs to the DSD1 family.</text>
</comment>
<dbReference type="InterPro" id="IPR042208">
    <property type="entry name" value="D-ser_dehydrat-like_sf"/>
</dbReference>
<keyword evidence="5" id="KW-1185">Reference proteome</keyword>
<dbReference type="Pfam" id="PF14031">
    <property type="entry name" value="D-ser_dehydrat"/>
    <property type="match status" value="1"/>
</dbReference>
<dbReference type="RefSeq" id="WP_202828192.1">
    <property type="nucleotide sequence ID" value="NZ_JAEUXJ010000015.1"/>
</dbReference>
<keyword evidence="2" id="KW-0456">Lyase</keyword>
<dbReference type="PANTHER" id="PTHR28004:SF2">
    <property type="entry name" value="D-SERINE DEHYDRATASE"/>
    <property type="match status" value="1"/>
</dbReference>
<proteinExistence type="inferred from homology"/>
<evidence type="ECO:0000256" key="1">
    <source>
        <dbReference type="ARBA" id="ARBA00005323"/>
    </source>
</evidence>
<dbReference type="InterPro" id="IPR026956">
    <property type="entry name" value="D-ser_dehydrat-like_dom"/>
</dbReference>
<evidence type="ECO:0000259" key="3">
    <source>
        <dbReference type="SMART" id="SM01119"/>
    </source>
</evidence>
<sequence>MMQPPPAQPGMPEDEVDTPALLIDLDAFEANLDAMATRLEGTGVKLRAHAKTHKSPVIARLQMARGAVGQCVQKVGEAEVLAWGGIPDILVSNEVVGRTKLARLAALQRISRVAVCVDDAAQVSALEAAAEAVGARITVLVELDCGASRCGVEPGPPVVALARQIAASPHLIFGGLQSYHGSAQHRRRPEERAAAIAHAVEVTRRSVEQLTQQGLPCAIVGGGGTGTFEHELASGVYNEIQAGSYAFMDADYARNEVPPPFRQSLFVLSTVMSRAIPGVAVLDAGLKALAVDSGLPLVHGRPGLRYAGASDEHGKLLVEDGTAPALGEKLRLVPGHCDPTIDRYDWYVGVRRGRVECLWPVAARGMMQ</sequence>
<gene>
    <name evidence="4" type="ORF">JMJ55_24225</name>
</gene>
<name>A0ABS1V9X5_9PROT</name>
<dbReference type="SMART" id="SM01119">
    <property type="entry name" value="D-ser_dehydrat"/>
    <property type="match status" value="1"/>
</dbReference>